<evidence type="ECO:0000313" key="3">
    <source>
        <dbReference type="Proteomes" id="UP000619761"/>
    </source>
</evidence>
<keyword evidence="1" id="KW-1133">Transmembrane helix</keyword>
<accession>A0ABQ3B457</accession>
<keyword evidence="3" id="KW-1185">Reference proteome</keyword>
<dbReference type="RefSeq" id="WP_189418593.1">
    <property type="nucleotide sequence ID" value="NZ_BMYZ01000002.1"/>
</dbReference>
<evidence type="ECO:0000313" key="2">
    <source>
        <dbReference type="EMBL" id="GGY77178.1"/>
    </source>
</evidence>
<feature type="transmembrane region" description="Helical" evidence="1">
    <location>
        <begin position="56"/>
        <end position="80"/>
    </location>
</feature>
<organism evidence="2 3">
    <name type="scientific">Cellvibrio zantedeschiae</name>
    <dbReference type="NCBI Taxonomy" id="1237077"/>
    <lineage>
        <taxon>Bacteria</taxon>
        <taxon>Pseudomonadati</taxon>
        <taxon>Pseudomonadota</taxon>
        <taxon>Gammaproteobacteria</taxon>
        <taxon>Cellvibrionales</taxon>
        <taxon>Cellvibrionaceae</taxon>
        <taxon>Cellvibrio</taxon>
    </lineage>
</organism>
<keyword evidence="1" id="KW-0472">Membrane</keyword>
<dbReference type="EMBL" id="BMYZ01000002">
    <property type="protein sequence ID" value="GGY77178.1"/>
    <property type="molecule type" value="Genomic_DNA"/>
</dbReference>
<evidence type="ECO:0000256" key="1">
    <source>
        <dbReference type="SAM" id="Phobius"/>
    </source>
</evidence>
<keyword evidence="1" id="KW-0812">Transmembrane</keyword>
<gene>
    <name evidence="2" type="ORF">GCM10011613_22110</name>
</gene>
<protein>
    <submittedName>
        <fullName evidence="2">Uncharacterized protein</fullName>
    </submittedName>
</protein>
<name>A0ABQ3B457_9GAMM</name>
<proteinExistence type="predicted"/>
<comment type="caution">
    <text evidence="2">The sequence shown here is derived from an EMBL/GenBank/DDBJ whole genome shotgun (WGS) entry which is preliminary data.</text>
</comment>
<sequence>MIKQEPTLLLDDDGFDNFLSAQLKQAQPYLSDEDFTAQVMAKLPAAKKLSPWQERLIILVPFLIISLLVISQFSVVAVLVKVWTLLVSADVTSLLTISLMMSVTAVSGASLWFAKQSKLI</sequence>
<feature type="transmembrane region" description="Helical" evidence="1">
    <location>
        <begin position="92"/>
        <end position="114"/>
    </location>
</feature>
<reference evidence="3" key="1">
    <citation type="journal article" date="2019" name="Int. J. Syst. Evol. Microbiol.">
        <title>The Global Catalogue of Microorganisms (GCM) 10K type strain sequencing project: providing services to taxonomists for standard genome sequencing and annotation.</title>
        <authorList>
            <consortium name="The Broad Institute Genomics Platform"/>
            <consortium name="The Broad Institute Genome Sequencing Center for Infectious Disease"/>
            <person name="Wu L."/>
            <person name="Ma J."/>
        </authorList>
    </citation>
    <scope>NUCLEOTIDE SEQUENCE [LARGE SCALE GENOMIC DNA]</scope>
    <source>
        <strain evidence="3">KCTC 32239</strain>
    </source>
</reference>
<dbReference type="Proteomes" id="UP000619761">
    <property type="component" value="Unassembled WGS sequence"/>
</dbReference>